<dbReference type="AlphaFoldDB" id="A0AAW0QC09"/>
<evidence type="ECO:0000313" key="3">
    <source>
        <dbReference type="Proteomes" id="UP001392437"/>
    </source>
</evidence>
<evidence type="ECO:0000256" key="1">
    <source>
        <dbReference type="SAM" id="SignalP"/>
    </source>
</evidence>
<comment type="caution">
    <text evidence="2">The sequence shown here is derived from an EMBL/GenBank/DDBJ whole genome shotgun (WGS) entry which is preliminary data.</text>
</comment>
<gene>
    <name evidence="2" type="ORF">PG999_010356</name>
</gene>
<accession>A0AAW0QC09</accession>
<reference evidence="2 3" key="1">
    <citation type="submission" date="2023-01" db="EMBL/GenBank/DDBJ databases">
        <title>Analysis of 21 Apiospora genomes using comparative genomics revels a genus with tremendous synthesis potential of carbohydrate active enzymes and secondary metabolites.</title>
        <authorList>
            <person name="Sorensen T."/>
        </authorList>
    </citation>
    <scope>NUCLEOTIDE SEQUENCE [LARGE SCALE GENOMIC DNA]</scope>
    <source>
        <strain evidence="2 3">CBS 117206</strain>
    </source>
</reference>
<sequence>MRPKTILVLLAGLMASSASACKCQKDGVNDGFATQNCCTEAGGQSIGEDCPANSISEQLGKFAECCATFMRESDCPCPNGCPKDDELLQAEPSATPREWNA</sequence>
<feature type="signal peptide" evidence="1">
    <location>
        <begin position="1"/>
        <end position="20"/>
    </location>
</feature>
<dbReference type="Proteomes" id="UP001392437">
    <property type="component" value="Unassembled WGS sequence"/>
</dbReference>
<keyword evidence="1" id="KW-0732">Signal</keyword>
<name>A0AAW0QC09_9PEZI</name>
<dbReference type="EMBL" id="JAQQWP010000009">
    <property type="protein sequence ID" value="KAK8099982.1"/>
    <property type="molecule type" value="Genomic_DNA"/>
</dbReference>
<feature type="chain" id="PRO_5043900731" evidence="1">
    <location>
        <begin position="21"/>
        <end position="101"/>
    </location>
</feature>
<organism evidence="2 3">
    <name type="scientific">Apiospora kogelbergensis</name>
    <dbReference type="NCBI Taxonomy" id="1337665"/>
    <lineage>
        <taxon>Eukaryota</taxon>
        <taxon>Fungi</taxon>
        <taxon>Dikarya</taxon>
        <taxon>Ascomycota</taxon>
        <taxon>Pezizomycotina</taxon>
        <taxon>Sordariomycetes</taxon>
        <taxon>Xylariomycetidae</taxon>
        <taxon>Amphisphaeriales</taxon>
        <taxon>Apiosporaceae</taxon>
        <taxon>Apiospora</taxon>
    </lineage>
</organism>
<protein>
    <submittedName>
        <fullName evidence="2">Uncharacterized protein</fullName>
    </submittedName>
</protein>
<proteinExistence type="predicted"/>
<dbReference type="PROSITE" id="PS51257">
    <property type="entry name" value="PROKAR_LIPOPROTEIN"/>
    <property type="match status" value="1"/>
</dbReference>
<keyword evidence="3" id="KW-1185">Reference proteome</keyword>
<evidence type="ECO:0000313" key="2">
    <source>
        <dbReference type="EMBL" id="KAK8099982.1"/>
    </source>
</evidence>